<protein>
    <submittedName>
        <fullName evidence="3">Uncharacterized protein</fullName>
    </submittedName>
</protein>
<feature type="transmembrane region" description="Helical" evidence="2">
    <location>
        <begin position="238"/>
        <end position="254"/>
    </location>
</feature>
<feature type="transmembrane region" description="Helical" evidence="2">
    <location>
        <begin position="344"/>
        <end position="368"/>
    </location>
</feature>
<feature type="transmembrane region" description="Helical" evidence="2">
    <location>
        <begin position="162"/>
        <end position="186"/>
    </location>
</feature>
<evidence type="ECO:0000256" key="1">
    <source>
        <dbReference type="SAM" id="MobiDB-lite"/>
    </source>
</evidence>
<feature type="transmembrane region" description="Helical" evidence="2">
    <location>
        <begin position="274"/>
        <end position="300"/>
    </location>
</feature>
<reference evidence="3" key="1">
    <citation type="submission" date="2022-06" db="EMBL/GenBank/DDBJ databases">
        <authorList>
            <person name="Ping M."/>
        </authorList>
    </citation>
    <scope>NUCLEOTIDE SEQUENCE</scope>
    <source>
        <strain evidence="3">JCM11759T</strain>
    </source>
</reference>
<proteinExistence type="predicted"/>
<evidence type="ECO:0000256" key="2">
    <source>
        <dbReference type="SAM" id="Phobius"/>
    </source>
</evidence>
<feature type="compositionally biased region" description="Acidic residues" evidence="1">
    <location>
        <begin position="7"/>
        <end position="16"/>
    </location>
</feature>
<name>A0ABY5D385_9ACTN</name>
<accession>A0ABY5D385</accession>
<sequence>MTPDSGPDSEDAEDTGNAEGPRAAENPPAVDPGNIGTEAPADLRLTMGVLTALRAVGATYLRRLWPLLVVLSVPAVPVVLMTELASVWPALHPVVVNGAVEPLNSPGTGLWVFLGATLVVALALTPIALGGAVLLGGGAMLGRRVTVRDAWRQALRRHLSTLGWLLLLLVWIALVLGLLFTSLFVVEAPVGLTVVVLLPLVLYTLPVLVVALPVILLEGHRPLRALAVSWQMGRFRRLKFLLFVVLAFGSGYLVRQGLEYLGALAAVQSVDPLLTMAATALVAVLLAPLWPLLVSAPVVLHEGSTRNLDLVAADRQIPRAESFRAAVSEAIPEPAPGPAPGGPALVAVPLLALAVLLPVAVAPLALWVSGTTQILTSPVEGISDDEVTPTMEAVGDDVRISAAQWTNQLILCDPDCATVEHGRLGRGGALVETDAGLLVTSWREYRHEDREGEDSYDPHDDSGLYLRECGSLTLEKCIEEVDDPAQVRPFGGDHYETYSAIAPLGEGLVIVSYVRSDNSKARRFDLADQGGLSVQVCADTACTDPSTVAEPEGVSVGAFLRNGMFLDVAVSPEDGFAVTAYDGNHGGLNLVHCPDAECARPEVTEVVPGSVVTEYEGYLAPRFGARVEYRPDGTPVVAYRAAQGGAAHVVDCHDAACAEFTDRAVTGPGWARPVPGLAVDSHGNPQLATFDMSAEQLVLLSCLDAGCVETTTMPLRGFEDEPGLTALTLDEADRPHVVWGQGTDASWNSRTFRATTEYVRCLAPRCGADDTAPDAGSEHRATGPPVP</sequence>
<keyword evidence="2" id="KW-0472">Membrane</keyword>
<feature type="transmembrane region" description="Helical" evidence="2">
    <location>
        <begin position="64"/>
        <end position="91"/>
    </location>
</feature>
<feature type="transmembrane region" description="Helical" evidence="2">
    <location>
        <begin position="192"/>
        <end position="217"/>
    </location>
</feature>
<dbReference type="RefSeq" id="WP_254416891.1">
    <property type="nucleotide sequence ID" value="NZ_BAAAJB010000074.1"/>
</dbReference>
<gene>
    <name evidence="3" type="ORF">NE857_18360</name>
</gene>
<dbReference type="EMBL" id="CP099837">
    <property type="protein sequence ID" value="USY17315.1"/>
    <property type="molecule type" value="Genomic_DNA"/>
</dbReference>
<keyword evidence="2" id="KW-1133">Transmembrane helix</keyword>
<organism evidence="3 4">
    <name type="scientific">Nocardiopsis exhalans</name>
    <dbReference type="NCBI Taxonomy" id="163604"/>
    <lineage>
        <taxon>Bacteria</taxon>
        <taxon>Bacillati</taxon>
        <taxon>Actinomycetota</taxon>
        <taxon>Actinomycetes</taxon>
        <taxon>Streptosporangiales</taxon>
        <taxon>Nocardiopsidaceae</taxon>
        <taxon>Nocardiopsis</taxon>
    </lineage>
</organism>
<evidence type="ECO:0000313" key="4">
    <source>
        <dbReference type="Proteomes" id="UP001055940"/>
    </source>
</evidence>
<feature type="transmembrane region" description="Helical" evidence="2">
    <location>
        <begin position="111"/>
        <end position="141"/>
    </location>
</feature>
<keyword evidence="2" id="KW-0812">Transmembrane</keyword>
<feature type="region of interest" description="Disordered" evidence="1">
    <location>
        <begin position="1"/>
        <end position="37"/>
    </location>
</feature>
<dbReference type="Proteomes" id="UP001055940">
    <property type="component" value="Chromosome"/>
</dbReference>
<evidence type="ECO:0000313" key="3">
    <source>
        <dbReference type="EMBL" id="USY17315.1"/>
    </source>
</evidence>
<keyword evidence="4" id="KW-1185">Reference proteome</keyword>